<keyword evidence="2" id="KW-1185">Reference proteome</keyword>
<dbReference type="AlphaFoldDB" id="A0A5C3L026"/>
<dbReference type="PANTHER" id="PTHR33337">
    <property type="entry name" value="GFA DOMAIN-CONTAINING PROTEIN"/>
    <property type="match status" value="1"/>
</dbReference>
<proteinExistence type="predicted"/>
<dbReference type="Proteomes" id="UP000307440">
    <property type="component" value="Unassembled WGS sequence"/>
</dbReference>
<evidence type="ECO:0000313" key="1">
    <source>
        <dbReference type="EMBL" id="TFK26127.1"/>
    </source>
</evidence>
<name>A0A5C3L026_COPMA</name>
<dbReference type="STRING" id="230819.A0A5C3L026"/>
<dbReference type="OrthoDB" id="5422068at2759"/>
<sequence>MAFYSVRINGKPIAVGLENEFPIDRLTVYQPADQEGITRYFCGTCSAHVLVHIDESKLPRPGLDHGVLDGSTKGVHGSVVGKSESWRVVGGALRQVDGVLQPTSHIQVASTMDGGFANQLPVVNGVKLKRFSQGKGSEELPMDWKSPLLKEGQPDDELHARCHCGAVSFYISHPQEIASRTSAPYPDIIFPISITRRSILRNVKDDKWWLRSPIKEGGPVRYLAGHCACNYCRMSSGFEVQSWGWVARAHIREEGFSKEEPLTLAHLDLRPKGLKQYVSSPGQYREFCGTCGATAFWWNVGRMDVICVAMGLLNQDQDGARAEHWFDWSKGRVSFSESPTSPFIIQGIIDALPP</sequence>
<dbReference type="EMBL" id="ML210178">
    <property type="protein sequence ID" value="TFK26127.1"/>
    <property type="molecule type" value="Genomic_DNA"/>
</dbReference>
<dbReference type="PANTHER" id="PTHR33337:SF40">
    <property type="entry name" value="CENP-V_GFA DOMAIN-CONTAINING PROTEIN-RELATED"/>
    <property type="match status" value="1"/>
</dbReference>
<reference evidence="1 2" key="1">
    <citation type="journal article" date="2019" name="Nat. Ecol. Evol.">
        <title>Megaphylogeny resolves global patterns of mushroom evolution.</title>
        <authorList>
            <person name="Varga T."/>
            <person name="Krizsan K."/>
            <person name="Foldi C."/>
            <person name="Dima B."/>
            <person name="Sanchez-Garcia M."/>
            <person name="Sanchez-Ramirez S."/>
            <person name="Szollosi G.J."/>
            <person name="Szarkandi J.G."/>
            <person name="Papp V."/>
            <person name="Albert L."/>
            <person name="Andreopoulos W."/>
            <person name="Angelini C."/>
            <person name="Antonin V."/>
            <person name="Barry K.W."/>
            <person name="Bougher N.L."/>
            <person name="Buchanan P."/>
            <person name="Buyck B."/>
            <person name="Bense V."/>
            <person name="Catcheside P."/>
            <person name="Chovatia M."/>
            <person name="Cooper J."/>
            <person name="Damon W."/>
            <person name="Desjardin D."/>
            <person name="Finy P."/>
            <person name="Geml J."/>
            <person name="Haridas S."/>
            <person name="Hughes K."/>
            <person name="Justo A."/>
            <person name="Karasinski D."/>
            <person name="Kautmanova I."/>
            <person name="Kiss B."/>
            <person name="Kocsube S."/>
            <person name="Kotiranta H."/>
            <person name="LaButti K.M."/>
            <person name="Lechner B.E."/>
            <person name="Liimatainen K."/>
            <person name="Lipzen A."/>
            <person name="Lukacs Z."/>
            <person name="Mihaltcheva S."/>
            <person name="Morgado L.N."/>
            <person name="Niskanen T."/>
            <person name="Noordeloos M.E."/>
            <person name="Ohm R.A."/>
            <person name="Ortiz-Santana B."/>
            <person name="Ovrebo C."/>
            <person name="Racz N."/>
            <person name="Riley R."/>
            <person name="Savchenko A."/>
            <person name="Shiryaev A."/>
            <person name="Soop K."/>
            <person name="Spirin V."/>
            <person name="Szebenyi C."/>
            <person name="Tomsovsky M."/>
            <person name="Tulloss R.E."/>
            <person name="Uehling J."/>
            <person name="Grigoriev I.V."/>
            <person name="Vagvolgyi C."/>
            <person name="Papp T."/>
            <person name="Martin F.M."/>
            <person name="Miettinen O."/>
            <person name="Hibbett D.S."/>
            <person name="Nagy L.G."/>
        </authorList>
    </citation>
    <scope>NUCLEOTIDE SEQUENCE [LARGE SCALE GENOMIC DNA]</scope>
    <source>
        <strain evidence="1 2">CBS 121175</strain>
    </source>
</reference>
<protein>
    <submittedName>
        <fullName evidence="1">Uncharacterized protein</fullName>
    </submittedName>
</protein>
<accession>A0A5C3L026</accession>
<dbReference type="InterPro" id="IPR011057">
    <property type="entry name" value="Mss4-like_sf"/>
</dbReference>
<dbReference type="Gene3D" id="3.90.1590.10">
    <property type="entry name" value="glutathione-dependent formaldehyde- activating enzyme (gfa)"/>
    <property type="match status" value="2"/>
</dbReference>
<organism evidence="1 2">
    <name type="scientific">Coprinopsis marcescibilis</name>
    <name type="common">Agaric fungus</name>
    <name type="synonym">Psathyrella marcescibilis</name>
    <dbReference type="NCBI Taxonomy" id="230819"/>
    <lineage>
        <taxon>Eukaryota</taxon>
        <taxon>Fungi</taxon>
        <taxon>Dikarya</taxon>
        <taxon>Basidiomycota</taxon>
        <taxon>Agaricomycotina</taxon>
        <taxon>Agaricomycetes</taxon>
        <taxon>Agaricomycetidae</taxon>
        <taxon>Agaricales</taxon>
        <taxon>Agaricineae</taxon>
        <taxon>Psathyrellaceae</taxon>
        <taxon>Coprinopsis</taxon>
    </lineage>
</organism>
<evidence type="ECO:0000313" key="2">
    <source>
        <dbReference type="Proteomes" id="UP000307440"/>
    </source>
</evidence>
<gene>
    <name evidence="1" type="ORF">FA15DRAFT_667804</name>
</gene>
<dbReference type="SUPFAM" id="SSF51316">
    <property type="entry name" value="Mss4-like"/>
    <property type="match status" value="1"/>
</dbReference>